<sequence>MNGKLKIKEIALQTGLSISTVSRVLSGKANSSDKARSKVLACARQLGVLDELADGRLLLNGVMIFAPARAFDARTDVFYYQVIQGILTALRSYEVRVRYCALEEYDSDAALFMEKTRDPQTEAVLMIGIDDSYIHALAADLGKPCVLINCRDRKMRLPSVAPDHPAIGEAAAGYLHELGHHHILSLLCLRRYTMEHRLQGIKAAMKAHNLAFDEQRHLLPVAGFSAAESYQAVSEFLRGCPQEERPTALLAGGDFIAAGAAAALQDAGLRVPQDISLMSMDGFNSPLIHDIPLTALHVPREELGEEAVRMLQRRVISPTQPSGNLLLHGALAVGKSVKRIRADHAHTPVNEEGLYD</sequence>
<dbReference type="GO" id="GO:0003700">
    <property type="term" value="F:DNA-binding transcription factor activity"/>
    <property type="evidence" value="ECO:0007669"/>
    <property type="project" value="TreeGrafter"/>
</dbReference>
<dbReference type="InterPro" id="IPR028082">
    <property type="entry name" value="Peripla_BP_I"/>
</dbReference>
<dbReference type="SMART" id="SM00354">
    <property type="entry name" value="HTH_LACI"/>
    <property type="match status" value="1"/>
</dbReference>
<keyword evidence="7" id="KW-1185">Reference proteome</keyword>
<dbReference type="CDD" id="cd01392">
    <property type="entry name" value="HTH_LacI"/>
    <property type="match status" value="1"/>
</dbReference>
<keyword evidence="4" id="KW-0804">Transcription</keyword>
<evidence type="ECO:0000313" key="6">
    <source>
        <dbReference type="EMBL" id="ATA17968.1"/>
    </source>
</evidence>
<evidence type="ECO:0000256" key="4">
    <source>
        <dbReference type="ARBA" id="ARBA00023163"/>
    </source>
</evidence>
<accession>A0A250AVH8</accession>
<feature type="domain" description="HTH lacI-type" evidence="5">
    <location>
        <begin position="5"/>
        <end position="47"/>
    </location>
</feature>
<organism evidence="6 7">
    <name type="scientific">Gibbsiella quercinecans</name>
    <dbReference type="NCBI Taxonomy" id="929813"/>
    <lineage>
        <taxon>Bacteria</taxon>
        <taxon>Pseudomonadati</taxon>
        <taxon>Pseudomonadota</taxon>
        <taxon>Gammaproteobacteria</taxon>
        <taxon>Enterobacterales</taxon>
        <taxon>Yersiniaceae</taxon>
        <taxon>Gibbsiella</taxon>
    </lineage>
</organism>
<keyword evidence="6" id="KW-0575">Peroxidase</keyword>
<name>A0A250AVH8_9GAMM</name>
<protein>
    <submittedName>
        <fullName evidence="6">Cytochrome-c peroxidase</fullName>
    </submittedName>
</protein>
<dbReference type="EMBL" id="CP014136">
    <property type="protein sequence ID" value="ATA17968.1"/>
    <property type="molecule type" value="Genomic_DNA"/>
</dbReference>
<evidence type="ECO:0000259" key="5">
    <source>
        <dbReference type="PROSITE" id="PS50932"/>
    </source>
</evidence>
<dbReference type="InterPro" id="IPR010982">
    <property type="entry name" value="Lambda_DNA-bd_dom_sf"/>
</dbReference>
<dbReference type="Proteomes" id="UP000217182">
    <property type="component" value="Chromosome"/>
</dbReference>
<evidence type="ECO:0000313" key="7">
    <source>
        <dbReference type="Proteomes" id="UP000217182"/>
    </source>
</evidence>
<keyword evidence="1" id="KW-0678">Repressor</keyword>
<dbReference type="GO" id="GO:0000976">
    <property type="term" value="F:transcription cis-regulatory region binding"/>
    <property type="evidence" value="ECO:0007669"/>
    <property type="project" value="TreeGrafter"/>
</dbReference>
<dbReference type="Pfam" id="PF00356">
    <property type="entry name" value="LacI"/>
    <property type="match status" value="1"/>
</dbReference>
<dbReference type="Pfam" id="PF13377">
    <property type="entry name" value="Peripla_BP_3"/>
    <property type="match status" value="1"/>
</dbReference>
<dbReference type="SUPFAM" id="SSF53822">
    <property type="entry name" value="Periplasmic binding protein-like I"/>
    <property type="match status" value="1"/>
</dbReference>
<dbReference type="OrthoDB" id="6502744at2"/>
<evidence type="ECO:0000256" key="2">
    <source>
        <dbReference type="ARBA" id="ARBA00023015"/>
    </source>
</evidence>
<keyword evidence="6" id="KW-0560">Oxidoreductase</keyword>
<reference evidence="6 7" key="1">
    <citation type="submission" date="2016-01" db="EMBL/GenBank/DDBJ databases">
        <authorList>
            <person name="Oliw E.H."/>
        </authorList>
    </citation>
    <scope>NUCLEOTIDE SEQUENCE [LARGE SCALE GENOMIC DNA]</scope>
    <source>
        <strain evidence="6 7">FRB97</strain>
    </source>
</reference>
<dbReference type="PROSITE" id="PS50932">
    <property type="entry name" value="HTH_LACI_2"/>
    <property type="match status" value="1"/>
</dbReference>
<dbReference type="GO" id="GO:0004601">
    <property type="term" value="F:peroxidase activity"/>
    <property type="evidence" value="ECO:0007669"/>
    <property type="project" value="UniProtKB-KW"/>
</dbReference>
<proteinExistence type="predicted"/>
<dbReference type="InterPro" id="IPR046335">
    <property type="entry name" value="LacI/GalR-like_sensor"/>
</dbReference>
<dbReference type="Gene3D" id="1.10.260.40">
    <property type="entry name" value="lambda repressor-like DNA-binding domains"/>
    <property type="match status" value="1"/>
</dbReference>
<dbReference type="RefSeq" id="WP_095844563.1">
    <property type="nucleotide sequence ID" value="NZ_CP014136.1"/>
</dbReference>
<dbReference type="AlphaFoldDB" id="A0A250AVH8"/>
<evidence type="ECO:0000256" key="3">
    <source>
        <dbReference type="ARBA" id="ARBA00023125"/>
    </source>
</evidence>
<dbReference type="PANTHER" id="PTHR30146:SF151">
    <property type="entry name" value="HTH-TYPE TRANSCRIPTIONAL REPRESSOR CYTR"/>
    <property type="match status" value="1"/>
</dbReference>
<evidence type="ECO:0000256" key="1">
    <source>
        <dbReference type="ARBA" id="ARBA00022491"/>
    </source>
</evidence>
<dbReference type="SUPFAM" id="SSF47413">
    <property type="entry name" value="lambda repressor-like DNA-binding domains"/>
    <property type="match status" value="1"/>
</dbReference>
<dbReference type="InterPro" id="IPR000843">
    <property type="entry name" value="HTH_LacI"/>
</dbReference>
<gene>
    <name evidence="6" type="ORF">AWC35_00600</name>
</gene>
<keyword evidence="3" id="KW-0238">DNA-binding</keyword>
<dbReference type="PANTHER" id="PTHR30146">
    <property type="entry name" value="LACI-RELATED TRANSCRIPTIONAL REPRESSOR"/>
    <property type="match status" value="1"/>
</dbReference>
<dbReference type="KEGG" id="gqu:AWC35_00600"/>
<dbReference type="Gene3D" id="3.40.50.2300">
    <property type="match status" value="2"/>
</dbReference>
<keyword evidence="2" id="KW-0805">Transcription regulation</keyword>
<dbReference type="CDD" id="cd06267">
    <property type="entry name" value="PBP1_LacI_sugar_binding-like"/>
    <property type="match status" value="1"/>
</dbReference>